<keyword evidence="1" id="KW-0479">Metal-binding</keyword>
<feature type="compositionally biased region" description="Polar residues" evidence="5">
    <location>
        <begin position="461"/>
        <end position="494"/>
    </location>
</feature>
<dbReference type="InterPro" id="IPR051834">
    <property type="entry name" value="RING_finger_E3_ligase"/>
</dbReference>
<feature type="region of interest" description="Disordered" evidence="5">
    <location>
        <begin position="28"/>
        <end position="63"/>
    </location>
</feature>
<proteinExistence type="predicted"/>
<gene>
    <name evidence="7" type="ORF">LVIROSA_LOCUS27428</name>
</gene>
<dbReference type="Proteomes" id="UP001157418">
    <property type="component" value="Unassembled WGS sequence"/>
</dbReference>
<keyword evidence="3" id="KW-0862">Zinc</keyword>
<dbReference type="SMART" id="SM00184">
    <property type="entry name" value="RING"/>
    <property type="match status" value="1"/>
</dbReference>
<feature type="compositionally biased region" description="Basic and acidic residues" evidence="5">
    <location>
        <begin position="277"/>
        <end position="298"/>
    </location>
</feature>
<dbReference type="GO" id="GO:0005634">
    <property type="term" value="C:nucleus"/>
    <property type="evidence" value="ECO:0007669"/>
    <property type="project" value="TreeGrafter"/>
</dbReference>
<dbReference type="InterPro" id="IPR001841">
    <property type="entry name" value="Znf_RING"/>
</dbReference>
<dbReference type="GO" id="GO:0006511">
    <property type="term" value="P:ubiquitin-dependent protein catabolic process"/>
    <property type="evidence" value="ECO:0007669"/>
    <property type="project" value="TreeGrafter"/>
</dbReference>
<dbReference type="PANTHER" id="PTHR45931">
    <property type="entry name" value="SI:CH211-59O9.10"/>
    <property type="match status" value="1"/>
</dbReference>
<evidence type="ECO:0000313" key="8">
    <source>
        <dbReference type="Proteomes" id="UP001157418"/>
    </source>
</evidence>
<dbReference type="InterPro" id="IPR011016">
    <property type="entry name" value="Znf_RING-CH"/>
</dbReference>
<name>A0AAU9NUC0_9ASTR</name>
<organism evidence="7 8">
    <name type="scientific">Lactuca virosa</name>
    <dbReference type="NCBI Taxonomy" id="75947"/>
    <lineage>
        <taxon>Eukaryota</taxon>
        <taxon>Viridiplantae</taxon>
        <taxon>Streptophyta</taxon>
        <taxon>Embryophyta</taxon>
        <taxon>Tracheophyta</taxon>
        <taxon>Spermatophyta</taxon>
        <taxon>Magnoliopsida</taxon>
        <taxon>eudicotyledons</taxon>
        <taxon>Gunneridae</taxon>
        <taxon>Pentapetalae</taxon>
        <taxon>asterids</taxon>
        <taxon>campanulids</taxon>
        <taxon>Asterales</taxon>
        <taxon>Asteraceae</taxon>
        <taxon>Cichorioideae</taxon>
        <taxon>Cichorieae</taxon>
        <taxon>Lactucinae</taxon>
        <taxon>Lactuca</taxon>
    </lineage>
</organism>
<feature type="region of interest" description="Disordered" evidence="5">
    <location>
        <begin position="439"/>
        <end position="494"/>
    </location>
</feature>
<evidence type="ECO:0000256" key="2">
    <source>
        <dbReference type="ARBA" id="ARBA00022771"/>
    </source>
</evidence>
<feature type="compositionally biased region" description="Basic and acidic residues" evidence="5">
    <location>
        <begin position="307"/>
        <end position="334"/>
    </location>
</feature>
<dbReference type="FunFam" id="3.30.40.10:FF:000594">
    <property type="entry name" value="RING/U-box superfamily protein"/>
    <property type="match status" value="1"/>
</dbReference>
<feature type="domain" description="RING-type" evidence="6">
    <location>
        <begin position="585"/>
        <end position="626"/>
    </location>
</feature>
<evidence type="ECO:0000313" key="7">
    <source>
        <dbReference type="EMBL" id="CAH1441363.1"/>
    </source>
</evidence>
<dbReference type="GO" id="GO:0008270">
    <property type="term" value="F:zinc ion binding"/>
    <property type="evidence" value="ECO:0007669"/>
    <property type="project" value="UniProtKB-KW"/>
</dbReference>
<keyword evidence="2 4" id="KW-0863">Zinc-finger</keyword>
<dbReference type="SUPFAM" id="SSF57850">
    <property type="entry name" value="RING/U-box"/>
    <property type="match status" value="1"/>
</dbReference>
<protein>
    <recommendedName>
        <fullName evidence="6">RING-type domain-containing protein</fullName>
    </recommendedName>
</protein>
<evidence type="ECO:0000256" key="3">
    <source>
        <dbReference type="ARBA" id="ARBA00022833"/>
    </source>
</evidence>
<evidence type="ECO:0000256" key="4">
    <source>
        <dbReference type="PROSITE-ProRule" id="PRU00175"/>
    </source>
</evidence>
<dbReference type="EMBL" id="CAKMRJ010005412">
    <property type="protein sequence ID" value="CAH1441363.1"/>
    <property type="molecule type" value="Genomic_DNA"/>
</dbReference>
<feature type="compositionally biased region" description="Low complexity" evidence="5">
    <location>
        <begin position="336"/>
        <end position="347"/>
    </location>
</feature>
<feature type="region of interest" description="Disordered" evidence="5">
    <location>
        <begin position="257"/>
        <end position="389"/>
    </location>
</feature>
<reference evidence="7 8" key="1">
    <citation type="submission" date="2022-01" db="EMBL/GenBank/DDBJ databases">
        <authorList>
            <person name="Xiong W."/>
            <person name="Schranz E."/>
        </authorList>
    </citation>
    <scope>NUCLEOTIDE SEQUENCE [LARGE SCALE GENOMIC DNA]</scope>
</reference>
<evidence type="ECO:0000256" key="5">
    <source>
        <dbReference type="SAM" id="MobiDB-lite"/>
    </source>
</evidence>
<sequence length="630" mass="71286">MTLKSRSELLQEQSKTMDLMDVNQVLEVPDTPDRQQISATHDSDFNERRNNASTNNQKPSKDYINGRMRNQQIENGKSVTVSGNRRLFIHPYSSTSFEHPKPSVDTTRHDKGKGKSLCNSDVQKLTHQEGGSFVGVPKQNGIGIGHSGISRVNAFTKGVLPLNRIPALESLDRSSKSCKVDNTFKNVAHHKAESSIQPCSSIKVPHKRMLVRNGCISPHNIAKSKHIEKKDETGIVVKEVQNGSISNTVDIKDMVTEDKDSHRCKGKGVSVSHSHHPLKEPDRKTIHKEQSTESERWRTTHNHRKQRDIEQQKKGLMQRDHRNEKDFVNLDESKIVSSSSSSSVSSSRNLGKRSVSLVDDFNGETSTSRPKRNKNLNGVGPSNPVVEPITCNNEDSSVRALQVEADEMLARELQQQLYNEELTSVLEVNEMDSNLAFAMPAQQDNSTRQAGGRRAYRRQTPSSLNARQPNTSRSSSIQRRLQPQARASSRMSQLRTRFQTINRRNSIFPPNMDVDVRMQILEMLEADGDRRRRNDVSRIRREFNEDDYEMLLALDDDNHRHGGATHAQINNLPESTVQAENLQECSICLETPAIGETIRHLPCLHRFHKECIDQWLRRKTSCPICKSSIA</sequence>
<dbReference type="Pfam" id="PF13639">
    <property type="entry name" value="zf-RING_2"/>
    <property type="match status" value="1"/>
</dbReference>
<dbReference type="PANTHER" id="PTHR45931:SF25">
    <property type="entry name" value="E3 UBIQUITIN-PROTEIN LIGASE RLIM-LIKE ISOFORM X1"/>
    <property type="match status" value="1"/>
</dbReference>
<dbReference type="Gene3D" id="3.30.40.10">
    <property type="entry name" value="Zinc/RING finger domain, C3HC4 (zinc finger)"/>
    <property type="match status" value="1"/>
</dbReference>
<feature type="compositionally biased region" description="Basic and acidic residues" evidence="5">
    <location>
        <begin position="41"/>
        <end position="50"/>
    </location>
</feature>
<dbReference type="SMART" id="SM00744">
    <property type="entry name" value="RINGv"/>
    <property type="match status" value="1"/>
</dbReference>
<evidence type="ECO:0000259" key="6">
    <source>
        <dbReference type="PROSITE" id="PS50089"/>
    </source>
</evidence>
<dbReference type="AlphaFoldDB" id="A0AAU9NUC0"/>
<dbReference type="PROSITE" id="PS50089">
    <property type="entry name" value="ZF_RING_2"/>
    <property type="match status" value="1"/>
</dbReference>
<comment type="caution">
    <text evidence="7">The sequence shown here is derived from an EMBL/GenBank/DDBJ whole genome shotgun (WGS) entry which is preliminary data.</text>
</comment>
<keyword evidence="8" id="KW-1185">Reference proteome</keyword>
<feature type="compositionally biased region" description="Basic and acidic residues" evidence="5">
    <location>
        <begin position="98"/>
        <end position="109"/>
    </location>
</feature>
<dbReference type="InterPro" id="IPR013083">
    <property type="entry name" value="Znf_RING/FYVE/PHD"/>
</dbReference>
<feature type="region of interest" description="Disordered" evidence="5">
    <location>
        <begin position="93"/>
        <end position="114"/>
    </location>
</feature>
<dbReference type="GO" id="GO:0061630">
    <property type="term" value="F:ubiquitin protein ligase activity"/>
    <property type="evidence" value="ECO:0007669"/>
    <property type="project" value="TreeGrafter"/>
</dbReference>
<accession>A0AAU9NUC0</accession>
<evidence type="ECO:0000256" key="1">
    <source>
        <dbReference type="ARBA" id="ARBA00022723"/>
    </source>
</evidence>